<dbReference type="STRING" id="1198029.A0A1U7LNX0"/>
<comment type="similarity">
    <text evidence="1">Belongs to the CAF1 family.</text>
</comment>
<gene>
    <name evidence="2" type="ORF">NEOLI_003658</name>
</gene>
<dbReference type="Pfam" id="PF04857">
    <property type="entry name" value="CAF1"/>
    <property type="match status" value="2"/>
</dbReference>
<dbReference type="Proteomes" id="UP000186594">
    <property type="component" value="Unassembled WGS sequence"/>
</dbReference>
<dbReference type="EMBL" id="LXFE01000931">
    <property type="protein sequence ID" value="OLL24221.1"/>
    <property type="molecule type" value="Genomic_DNA"/>
</dbReference>
<protein>
    <submittedName>
        <fullName evidence="2">Poly(A)-specific ribonuclease PARN</fullName>
    </submittedName>
</protein>
<dbReference type="Gene3D" id="3.30.420.10">
    <property type="entry name" value="Ribonuclease H-like superfamily/Ribonuclease H"/>
    <property type="match status" value="1"/>
</dbReference>
<dbReference type="GO" id="GO:0000175">
    <property type="term" value="F:3'-5'-RNA exonuclease activity"/>
    <property type="evidence" value="ECO:0007669"/>
    <property type="project" value="TreeGrafter"/>
</dbReference>
<keyword evidence="3" id="KW-1185">Reference proteome</keyword>
<dbReference type="SUPFAM" id="SSF53098">
    <property type="entry name" value="Ribonuclease H-like"/>
    <property type="match status" value="1"/>
</dbReference>
<evidence type="ECO:0000313" key="2">
    <source>
        <dbReference type="EMBL" id="OLL24221.1"/>
    </source>
</evidence>
<evidence type="ECO:0000256" key="1">
    <source>
        <dbReference type="ARBA" id="ARBA00008372"/>
    </source>
</evidence>
<accession>A0A1U7LNX0</accession>
<dbReference type="OrthoDB" id="1432093at2759"/>
<dbReference type="GO" id="GO:0003723">
    <property type="term" value="F:RNA binding"/>
    <property type="evidence" value="ECO:0007669"/>
    <property type="project" value="TreeGrafter"/>
</dbReference>
<dbReference type="InterPro" id="IPR006941">
    <property type="entry name" value="RNase_CAF1"/>
</dbReference>
<dbReference type="InterPro" id="IPR036397">
    <property type="entry name" value="RNaseH_sf"/>
</dbReference>
<dbReference type="AlphaFoldDB" id="A0A1U7LNX0"/>
<proteinExistence type="inferred from homology"/>
<dbReference type="InterPro" id="IPR051181">
    <property type="entry name" value="CAF1_poly(A)_ribonucleases"/>
</dbReference>
<dbReference type="InterPro" id="IPR012337">
    <property type="entry name" value="RNaseH-like_sf"/>
</dbReference>
<evidence type="ECO:0000313" key="3">
    <source>
        <dbReference type="Proteomes" id="UP000186594"/>
    </source>
</evidence>
<name>A0A1U7LNX0_NEOID</name>
<reference evidence="2 3" key="1">
    <citation type="submission" date="2016-04" db="EMBL/GenBank/DDBJ databases">
        <title>Evolutionary innovation and constraint leading to complex multicellularity in the Ascomycota.</title>
        <authorList>
            <person name="Cisse O."/>
            <person name="Nguyen A."/>
            <person name="Hewitt D.A."/>
            <person name="Jedd G."/>
            <person name="Stajich J.E."/>
        </authorList>
    </citation>
    <scope>NUCLEOTIDE SEQUENCE [LARGE SCALE GENOMIC DNA]</scope>
    <source>
        <strain evidence="2 3">DAH-3</strain>
    </source>
</reference>
<dbReference type="PANTHER" id="PTHR15092">
    <property type="entry name" value="POLY A -SPECIFIC RIBONUCLEASE/TARGET OF EGR1, MEMBER 1"/>
    <property type="match status" value="1"/>
</dbReference>
<dbReference type="PANTHER" id="PTHR15092:SF22">
    <property type="entry name" value="POLY(A)-SPECIFIC RIBONUCLEASE PNLDC1"/>
    <property type="match status" value="1"/>
</dbReference>
<sequence length="255" mass="29173">MEVTRETFPELLKSILISIEEAEFVAIDCEYSGICIARSSSLQTPAERYLQTKEAAELFTVVQFGICPVKWISEKNEFQCSPYNFNISPTLFDRIKDRGLNRHYSNQAGSIDFLLQHGFDFNKQLTEGLYYLNEQEESLLLKYGTAQKTELQHDLKAARGIRIVLEHISKTKKPIIGHNVFGDITRIYCNLMKGTLPDTLPDFCLRITNAFPTIIDTKYLARREARLGISDDTSLSRLASWVDEHGLYVQVTFDT</sequence>
<organism evidence="2 3">
    <name type="scientific">Neolecta irregularis (strain DAH-3)</name>
    <dbReference type="NCBI Taxonomy" id="1198029"/>
    <lineage>
        <taxon>Eukaryota</taxon>
        <taxon>Fungi</taxon>
        <taxon>Dikarya</taxon>
        <taxon>Ascomycota</taxon>
        <taxon>Taphrinomycotina</taxon>
        <taxon>Neolectales</taxon>
        <taxon>Neolectaceae</taxon>
        <taxon>Neolecta</taxon>
    </lineage>
</organism>
<comment type="caution">
    <text evidence="2">The sequence shown here is derived from an EMBL/GenBank/DDBJ whole genome shotgun (WGS) entry which is preliminary data.</text>
</comment>